<feature type="chain" id="PRO_5046596096" evidence="1">
    <location>
        <begin position="20"/>
        <end position="160"/>
    </location>
</feature>
<evidence type="ECO:0000256" key="1">
    <source>
        <dbReference type="SAM" id="SignalP"/>
    </source>
</evidence>
<dbReference type="EMBL" id="JBHSMQ010000014">
    <property type="protein sequence ID" value="MFC5457895.1"/>
    <property type="molecule type" value="Genomic_DNA"/>
</dbReference>
<evidence type="ECO:0000313" key="4">
    <source>
        <dbReference type="Proteomes" id="UP001596052"/>
    </source>
</evidence>
<dbReference type="Pfam" id="PF09832">
    <property type="entry name" value="DUF2059"/>
    <property type="match status" value="1"/>
</dbReference>
<evidence type="ECO:0000259" key="2">
    <source>
        <dbReference type="Pfam" id="PF09832"/>
    </source>
</evidence>
<dbReference type="RefSeq" id="WP_377171692.1">
    <property type="nucleotide sequence ID" value="NZ_JBHSMQ010000014.1"/>
</dbReference>
<organism evidence="3 4">
    <name type="scientific">Prosthecobacter fluviatilis</name>
    <dbReference type="NCBI Taxonomy" id="445931"/>
    <lineage>
        <taxon>Bacteria</taxon>
        <taxon>Pseudomonadati</taxon>
        <taxon>Verrucomicrobiota</taxon>
        <taxon>Verrucomicrobiia</taxon>
        <taxon>Verrucomicrobiales</taxon>
        <taxon>Verrucomicrobiaceae</taxon>
        <taxon>Prosthecobacter</taxon>
    </lineage>
</organism>
<sequence length="160" mass="17959">MKNILILATFALCLSTAHADLTPSHQAAIEKLLVVMKVQKQFENNLTLGFETGMGANSDQIKSMPQEQQQKFASGMEKVKAAMMEQMGWEKLKPEIIAIYGKNFTEAQAQDIVKLMDTPTGQLIFDKQLVMAGDMFKLAQDKMKVLMPQIMQIMQAEMTK</sequence>
<keyword evidence="1" id="KW-0732">Signal</keyword>
<gene>
    <name evidence="3" type="ORF">ACFQDI_23700</name>
</gene>
<feature type="domain" description="DUF2059" evidence="2">
    <location>
        <begin position="90"/>
        <end position="149"/>
    </location>
</feature>
<keyword evidence="4" id="KW-1185">Reference proteome</keyword>
<evidence type="ECO:0000313" key="3">
    <source>
        <dbReference type="EMBL" id="MFC5457895.1"/>
    </source>
</evidence>
<comment type="caution">
    <text evidence="3">The sequence shown here is derived from an EMBL/GenBank/DDBJ whole genome shotgun (WGS) entry which is preliminary data.</text>
</comment>
<proteinExistence type="predicted"/>
<protein>
    <submittedName>
        <fullName evidence="3">DUF2059 domain-containing protein</fullName>
    </submittedName>
</protein>
<reference evidence="4" key="1">
    <citation type="journal article" date="2019" name="Int. J. Syst. Evol. Microbiol.">
        <title>The Global Catalogue of Microorganisms (GCM) 10K type strain sequencing project: providing services to taxonomists for standard genome sequencing and annotation.</title>
        <authorList>
            <consortium name="The Broad Institute Genomics Platform"/>
            <consortium name="The Broad Institute Genome Sequencing Center for Infectious Disease"/>
            <person name="Wu L."/>
            <person name="Ma J."/>
        </authorList>
    </citation>
    <scope>NUCLEOTIDE SEQUENCE [LARGE SCALE GENOMIC DNA]</scope>
    <source>
        <strain evidence="4">CGMCC 4.1469</strain>
    </source>
</reference>
<name>A0ABW0KWH6_9BACT</name>
<dbReference type="InterPro" id="IPR018637">
    <property type="entry name" value="DUF2059"/>
</dbReference>
<accession>A0ABW0KWH6</accession>
<feature type="signal peptide" evidence="1">
    <location>
        <begin position="1"/>
        <end position="19"/>
    </location>
</feature>
<dbReference type="Proteomes" id="UP001596052">
    <property type="component" value="Unassembled WGS sequence"/>
</dbReference>